<protein>
    <submittedName>
        <fullName evidence="2">Uncharacterized protein</fullName>
    </submittedName>
</protein>
<dbReference type="RefSeq" id="XP_067926747.1">
    <property type="nucleotide sequence ID" value="XM_068061290.1"/>
</dbReference>
<dbReference type="GeneID" id="94424501"/>
<organism evidence="2 3">
    <name type="scientific">Cystoisospora suis</name>
    <dbReference type="NCBI Taxonomy" id="483139"/>
    <lineage>
        <taxon>Eukaryota</taxon>
        <taxon>Sar</taxon>
        <taxon>Alveolata</taxon>
        <taxon>Apicomplexa</taxon>
        <taxon>Conoidasida</taxon>
        <taxon>Coccidia</taxon>
        <taxon>Eucoccidiorida</taxon>
        <taxon>Eimeriorina</taxon>
        <taxon>Sarcocystidae</taxon>
        <taxon>Cystoisospora</taxon>
    </lineage>
</organism>
<dbReference type="OrthoDB" id="372452at2759"/>
<accession>A0A2C6LDN3</accession>
<dbReference type="EMBL" id="MIGC01000426">
    <property type="protein sequence ID" value="PHJ25075.1"/>
    <property type="molecule type" value="Genomic_DNA"/>
</dbReference>
<feature type="region of interest" description="Disordered" evidence="1">
    <location>
        <begin position="707"/>
        <end position="779"/>
    </location>
</feature>
<comment type="caution">
    <text evidence="2">The sequence shown here is derived from an EMBL/GenBank/DDBJ whole genome shotgun (WGS) entry which is preliminary data.</text>
</comment>
<feature type="compositionally biased region" description="Basic and acidic residues" evidence="1">
    <location>
        <begin position="577"/>
        <end position="589"/>
    </location>
</feature>
<dbReference type="VEuPathDB" id="ToxoDB:CSUI_001084"/>
<reference evidence="2 3" key="1">
    <citation type="journal article" date="2017" name="Int. J. Parasitol.">
        <title>The genome of the protozoan parasite Cystoisospora suis and a reverse vaccinology approach to identify vaccine candidates.</title>
        <authorList>
            <person name="Palmieri N."/>
            <person name="Shrestha A."/>
            <person name="Ruttkowski B."/>
            <person name="Beck T."/>
            <person name="Vogl C."/>
            <person name="Tomley F."/>
            <person name="Blake D.P."/>
            <person name="Joachim A."/>
        </authorList>
    </citation>
    <scope>NUCLEOTIDE SEQUENCE [LARGE SCALE GENOMIC DNA]</scope>
    <source>
        <strain evidence="2 3">Wien I</strain>
    </source>
</reference>
<proteinExistence type="predicted"/>
<dbReference type="AlphaFoldDB" id="A0A2C6LDN3"/>
<feature type="compositionally biased region" description="Acidic residues" evidence="1">
    <location>
        <begin position="590"/>
        <end position="599"/>
    </location>
</feature>
<feature type="compositionally biased region" description="Basic residues" evidence="1">
    <location>
        <begin position="744"/>
        <end position="753"/>
    </location>
</feature>
<feature type="region of interest" description="Disordered" evidence="1">
    <location>
        <begin position="168"/>
        <end position="240"/>
    </location>
</feature>
<gene>
    <name evidence="2" type="ORF">CSUI_001084</name>
</gene>
<evidence type="ECO:0000313" key="2">
    <source>
        <dbReference type="EMBL" id="PHJ25075.1"/>
    </source>
</evidence>
<feature type="compositionally biased region" description="Low complexity" evidence="1">
    <location>
        <begin position="168"/>
        <end position="178"/>
    </location>
</feature>
<dbReference type="Proteomes" id="UP000221165">
    <property type="component" value="Unassembled WGS sequence"/>
</dbReference>
<evidence type="ECO:0000256" key="1">
    <source>
        <dbReference type="SAM" id="MobiDB-lite"/>
    </source>
</evidence>
<name>A0A2C6LDN3_9APIC</name>
<feature type="region of interest" description="Disordered" evidence="1">
    <location>
        <begin position="575"/>
        <end position="607"/>
    </location>
</feature>
<sequence>MESLLAPLGCTGMSTLPMQKQALTLMDSLLQDKAEEAGGDSCKAINAGVDPLMSRLSTSTWCSEIDYLSDPSVGTFSAPAFALSAAGVTETGNQLSLMDLALAANPLPGATPWDREAPPTTGLAAADLQGLFQPNVSSHIECGPAELAPSLVLPGLPETEADLHVPAALSSPMPAPSARQPAELQSPPCNPTAAKRRRRATDAAESSMHKPAPPRQSRKRYRQTQAGDDRPQSDRPLVALGSAGPGCFSAQPENYETQHSYALLPFDQSKTLDTSLHQGELQQPFLYEQLVPRPVEEHRAPTPDSGQLNDAQYETVNLGEYDMCEISVSWHLPRLPPSPDRPIDAVPIRRMFGVNAGMTLFNLHRIICISMGLTDDSQASAFNHVWVLPSNNTYGGGPLTKSRACGASRIKVTTDRAVEYRHSITVSLDQHSRVVPTPDSVLLYVLGCVQLHVQLVGVMRNRTKQNSLIWVPRCIANGTYGTGPATGTDWNSSAEICRHMPSFLVDVNAINTQFIDTRFSKNTSFSRRTKMVRAEGIDEEILQCYGESIHDFWQNPDRVRDLSIRVTRQSMGGNKRRYLENRKEQRAIEQEDYTEESPQEVDRSRSGEELLSLVPLQESAAGEHPQQELRTLAWHDPPLLQGFISVPGIEMAAYDPHGDPSSLFAACPNSLGTLPLPIPFATDVPCSTSAGALGLISPELPGGNRDCGASFGVRSGSSNSHTAAEPTFPNPSIPAASDSGASHGVRRSQRLLQKHQCQGDDGSLHTPATTGLSAGNGPELLLPHAIKDIEAVADMGSRNEGSCRSTDTGEVPDCLSVNGSSLTGSSVCEQALVPGCDVVDCSTLGNNSAHGTPWSAPQLWSSVQFVLREDSGIPNGGPPGSLNP</sequence>
<evidence type="ECO:0000313" key="3">
    <source>
        <dbReference type="Proteomes" id="UP000221165"/>
    </source>
</evidence>
<keyword evidence="3" id="KW-1185">Reference proteome</keyword>